<keyword evidence="2 5" id="KW-0547">Nucleotide-binding</keyword>
<sequence>MEVPENPKPNSDSDSENLSVFLRIRPLLPSTSSAKGQNPKSRAKNAWPQNPAKKKDKSTKKKNSSEVCITVNDSHSVTLSPPLKLQESKRIKSEVYEGFSHVFSPDSSQEEVYEKMVNPLVEDFLRGKSGMLAALGPSGSGKTHTVFGCPRDPGLVPRTLQRIFNPVVGTALDSRRSFSISIFEILSERGKGEKLFDLAPGGAELSMQQSSVKGLQEINVSDARKAESLVSQAMLRRLTATTNANSQSSRSQCIINIRSVAKDSDGEGDSQANNAVLSIIDLAGAERERKTGNQGARLLESNFINNTSMVFGLCLRLIMLVLLVHAIIFFSLFLVFVGASKESQEAIAEALSKLNGTYEIIWKARRGWLWYALICLILTVKSGEEDYLDTTYLLRQASPFMRIRFDNVEEQSNFPCNKRQNEALSRREKPKRMKLSGPDSCVIGERKTSEDERHTPGQRCPKEIPDGAPLESNYVDLAERDRSYQILQKFSKALWSVLRQYGEKLKVAEHQIQNLTENLKVEKTRNVELEKKLEDIKSCCTCSQQKSADEETTLKPRVELDRLDSSNFNKSCVDLCSFNFSPSESNCNPKKYDSSPRQDQLISSQKNVELHYSDITASGAESCSDKCDSNSEQNQPIFSQPSTVNRVLIVDSSSMASPPYRNMLCNMPVDADMVKEEASTSDSKGECTENEQEFDAPAKTLDVEVVDGSSSQRKYQVKEEAFLSDSEALECVDNEKVFNTPVRRFNIDVVDGSSLRLEISQHKYKIDATFSGAALNAEDLHGSKCLETDDSCSTSNADETVNSARPLVMRRDSCSSVELDLDQLVNEEDQIKLLQVTLLVLANLILRIELLNLPKTVNEEVESSEGYTTRDVVENELRVEKPEELLDLSTSVQEDLAVSEEIKAADPPSSESVNEDIVSTKDCKAADPSITEQMVETPPRPGKPIRRLLPASSVLLRDFNTLEIDDKSAKQKGNRGGKKFSVEERNRTQGSISLLRLLQSNSRA</sequence>
<dbReference type="GO" id="GO:0005874">
    <property type="term" value="C:microtubule"/>
    <property type="evidence" value="ECO:0007669"/>
    <property type="project" value="UniProtKB-KW"/>
</dbReference>
<name>A0AA88CXP8_FICCA</name>
<keyword evidence="6" id="KW-0175">Coiled coil</keyword>
<keyword evidence="8" id="KW-0812">Transmembrane</keyword>
<feature type="region of interest" description="Disordered" evidence="7">
    <location>
        <begin position="966"/>
        <end position="986"/>
    </location>
</feature>
<evidence type="ECO:0000256" key="3">
    <source>
        <dbReference type="ARBA" id="ARBA00022840"/>
    </source>
</evidence>
<keyword evidence="1" id="KW-0493">Microtubule</keyword>
<comment type="similarity">
    <text evidence="5">Belongs to the TRAFAC class myosin-kinesin ATPase superfamily. Kinesin family.</text>
</comment>
<dbReference type="PANTHER" id="PTHR24115">
    <property type="entry name" value="KINESIN-RELATED"/>
    <property type="match status" value="1"/>
</dbReference>
<evidence type="ECO:0000256" key="6">
    <source>
        <dbReference type="SAM" id="Coils"/>
    </source>
</evidence>
<feature type="binding site" evidence="5">
    <location>
        <begin position="136"/>
        <end position="143"/>
    </location>
    <ligand>
        <name>ATP</name>
        <dbReference type="ChEBI" id="CHEBI:30616"/>
    </ligand>
</feature>
<evidence type="ECO:0000256" key="5">
    <source>
        <dbReference type="PROSITE-ProRule" id="PRU00283"/>
    </source>
</evidence>
<dbReference type="Proteomes" id="UP001187192">
    <property type="component" value="Unassembled WGS sequence"/>
</dbReference>
<evidence type="ECO:0000313" key="11">
    <source>
        <dbReference type="Proteomes" id="UP001187192"/>
    </source>
</evidence>
<dbReference type="Pfam" id="PF00225">
    <property type="entry name" value="Kinesin"/>
    <property type="match status" value="1"/>
</dbReference>
<evidence type="ECO:0000256" key="2">
    <source>
        <dbReference type="ARBA" id="ARBA00022741"/>
    </source>
</evidence>
<dbReference type="GO" id="GO:0008017">
    <property type="term" value="F:microtubule binding"/>
    <property type="evidence" value="ECO:0007669"/>
    <property type="project" value="InterPro"/>
</dbReference>
<evidence type="ECO:0000259" key="9">
    <source>
        <dbReference type="PROSITE" id="PS50067"/>
    </source>
</evidence>
<organism evidence="10 11">
    <name type="scientific">Ficus carica</name>
    <name type="common">Common fig</name>
    <dbReference type="NCBI Taxonomy" id="3494"/>
    <lineage>
        <taxon>Eukaryota</taxon>
        <taxon>Viridiplantae</taxon>
        <taxon>Streptophyta</taxon>
        <taxon>Embryophyta</taxon>
        <taxon>Tracheophyta</taxon>
        <taxon>Spermatophyta</taxon>
        <taxon>Magnoliopsida</taxon>
        <taxon>eudicotyledons</taxon>
        <taxon>Gunneridae</taxon>
        <taxon>Pentapetalae</taxon>
        <taxon>rosids</taxon>
        <taxon>fabids</taxon>
        <taxon>Rosales</taxon>
        <taxon>Moraceae</taxon>
        <taxon>Ficeae</taxon>
        <taxon>Ficus</taxon>
    </lineage>
</organism>
<feature type="compositionally biased region" description="Basic and acidic residues" evidence="7">
    <location>
        <begin position="446"/>
        <end position="465"/>
    </location>
</feature>
<dbReference type="InterPro" id="IPR027417">
    <property type="entry name" value="P-loop_NTPase"/>
</dbReference>
<protein>
    <recommendedName>
        <fullName evidence="9">Kinesin motor domain-containing protein</fullName>
    </recommendedName>
</protein>
<feature type="region of interest" description="Disordered" evidence="7">
    <location>
        <begin position="446"/>
        <end position="466"/>
    </location>
</feature>
<dbReference type="GO" id="GO:0016887">
    <property type="term" value="F:ATP hydrolysis activity"/>
    <property type="evidence" value="ECO:0007669"/>
    <property type="project" value="TreeGrafter"/>
</dbReference>
<feature type="region of interest" description="Disordered" evidence="7">
    <location>
        <begin position="902"/>
        <end position="921"/>
    </location>
</feature>
<accession>A0AA88CXP8</accession>
<dbReference type="GO" id="GO:0005871">
    <property type="term" value="C:kinesin complex"/>
    <property type="evidence" value="ECO:0007669"/>
    <property type="project" value="TreeGrafter"/>
</dbReference>
<keyword evidence="8" id="KW-0472">Membrane</keyword>
<comment type="caution">
    <text evidence="10">The sequence shown here is derived from an EMBL/GenBank/DDBJ whole genome shotgun (WGS) entry which is preliminary data.</text>
</comment>
<evidence type="ECO:0000256" key="7">
    <source>
        <dbReference type="SAM" id="MobiDB-lite"/>
    </source>
</evidence>
<feature type="domain" description="Kinesin motor" evidence="9">
    <location>
        <begin position="17"/>
        <end position="305"/>
    </location>
</feature>
<reference evidence="10" key="1">
    <citation type="submission" date="2023-07" db="EMBL/GenBank/DDBJ databases">
        <title>draft genome sequence of fig (Ficus carica).</title>
        <authorList>
            <person name="Takahashi T."/>
            <person name="Nishimura K."/>
        </authorList>
    </citation>
    <scope>NUCLEOTIDE SEQUENCE</scope>
</reference>
<dbReference type="GO" id="GO:0005634">
    <property type="term" value="C:nucleus"/>
    <property type="evidence" value="ECO:0007669"/>
    <property type="project" value="TreeGrafter"/>
</dbReference>
<proteinExistence type="inferred from homology"/>
<dbReference type="PROSITE" id="PS50067">
    <property type="entry name" value="KINESIN_MOTOR_2"/>
    <property type="match status" value="1"/>
</dbReference>
<evidence type="ECO:0000256" key="8">
    <source>
        <dbReference type="SAM" id="Phobius"/>
    </source>
</evidence>
<feature type="transmembrane region" description="Helical" evidence="8">
    <location>
        <begin position="317"/>
        <end position="339"/>
    </location>
</feature>
<feature type="compositionally biased region" description="Polar residues" evidence="7">
    <location>
        <begin position="29"/>
        <end position="40"/>
    </location>
</feature>
<gene>
    <name evidence="10" type="ORF">TIFTF001_005546</name>
</gene>
<feature type="compositionally biased region" description="Polar residues" evidence="7">
    <location>
        <begin position="8"/>
        <end position="18"/>
    </location>
</feature>
<dbReference type="GO" id="GO:0005524">
    <property type="term" value="F:ATP binding"/>
    <property type="evidence" value="ECO:0007669"/>
    <property type="project" value="UniProtKB-UniRule"/>
</dbReference>
<dbReference type="GO" id="GO:0007018">
    <property type="term" value="P:microtubule-based movement"/>
    <property type="evidence" value="ECO:0007669"/>
    <property type="project" value="InterPro"/>
</dbReference>
<dbReference type="SUPFAM" id="SSF52540">
    <property type="entry name" value="P-loop containing nucleoside triphosphate hydrolases"/>
    <property type="match status" value="1"/>
</dbReference>
<dbReference type="InterPro" id="IPR036961">
    <property type="entry name" value="Kinesin_motor_dom_sf"/>
</dbReference>
<keyword evidence="11" id="KW-1185">Reference proteome</keyword>
<dbReference type="SMART" id="SM00129">
    <property type="entry name" value="KISc"/>
    <property type="match status" value="1"/>
</dbReference>
<dbReference type="Gene3D" id="3.40.850.10">
    <property type="entry name" value="Kinesin motor domain"/>
    <property type="match status" value="1"/>
</dbReference>
<dbReference type="GO" id="GO:0003777">
    <property type="term" value="F:microtubule motor activity"/>
    <property type="evidence" value="ECO:0007669"/>
    <property type="project" value="InterPro"/>
</dbReference>
<dbReference type="PANTHER" id="PTHR24115:SF1008">
    <property type="entry name" value="KINESIN-LIKE PROTEIN SUBITO"/>
    <property type="match status" value="1"/>
</dbReference>
<keyword evidence="3 5" id="KW-0067">ATP-binding</keyword>
<feature type="coiled-coil region" evidence="6">
    <location>
        <begin position="498"/>
        <end position="532"/>
    </location>
</feature>
<evidence type="ECO:0000256" key="1">
    <source>
        <dbReference type="ARBA" id="ARBA00022701"/>
    </source>
</evidence>
<feature type="region of interest" description="Disordered" evidence="7">
    <location>
        <begin position="1"/>
        <end position="67"/>
    </location>
</feature>
<dbReference type="EMBL" id="BTGU01000005">
    <property type="protein sequence ID" value="GMN35815.1"/>
    <property type="molecule type" value="Genomic_DNA"/>
</dbReference>
<evidence type="ECO:0000313" key="10">
    <source>
        <dbReference type="EMBL" id="GMN35815.1"/>
    </source>
</evidence>
<dbReference type="InterPro" id="IPR001752">
    <property type="entry name" value="Kinesin_motor_dom"/>
</dbReference>
<keyword evidence="4 5" id="KW-0505">Motor protein</keyword>
<keyword evidence="8" id="KW-1133">Transmembrane helix</keyword>
<dbReference type="AlphaFoldDB" id="A0AA88CXP8"/>
<evidence type="ECO:0000256" key="4">
    <source>
        <dbReference type="ARBA" id="ARBA00023175"/>
    </source>
</evidence>
<dbReference type="InterPro" id="IPR027640">
    <property type="entry name" value="Kinesin-like_fam"/>
</dbReference>
<dbReference type="PRINTS" id="PR00380">
    <property type="entry name" value="KINESINHEAVY"/>
</dbReference>
<feature type="compositionally biased region" description="Basic residues" evidence="7">
    <location>
        <begin position="52"/>
        <end position="62"/>
    </location>
</feature>